<keyword evidence="2" id="KW-1185">Reference proteome</keyword>
<name>A0ABV6F0V2_9BRAD</name>
<dbReference type="RefSeq" id="WP_378392991.1">
    <property type="nucleotide sequence ID" value="NZ_JBHLWM010000012.1"/>
</dbReference>
<dbReference type="EMBL" id="JBHLWM010000012">
    <property type="protein sequence ID" value="MFC0243726.1"/>
    <property type="molecule type" value="Genomic_DNA"/>
</dbReference>
<organism evidence="1 2">
    <name type="scientific">Rhodopseudomonas telluris</name>
    <dbReference type="NCBI Taxonomy" id="644215"/>
    <lineage>
        <taxon>Bacteria</taxon>
        <taxon>Pseudomonadati</taxon>
        <taxon>Pseudomonadota</taxon>
        <taxon>Alphaproteobacteria</taxon>
        <taxon>Hyphomicrobiales</taxon>
        <taxon>Nitrobacteraceae</taxon>
        <taxon>Rhodopseudomonas</taxon>
    </lineage>
</organism>
<protein>
    <submittedName>
        <fullName evidence="1">Uncharacterized protein</fullName>
    </submittedName>
</protein>
<evidence type="ECO:0000313" key="2">
    <source>
        <dbReference type="Proteomes" id="UP001589775"/>
    </source>
</evidence>
<sequence>MFVALLCMPKAELAAPVADDCVPHATAPVAVAVPDPELPSQTNCARAGPGARDSTATAEATARAYPEVKLHVANSSLARLRQIAPVITMFPIPGASYSGASEWQLQKFGRI</sequence>
<gene>
    <name evidence="1" type="ORF">ACFFJ6_24800</name>
</gene>
<comment type="caution">
    <text evidence="1">The sequence shown here is derived from an EMBL/GenBank/DDBJ whole genome shotgun (WGS) entry which is preliminary data.</text>
</comment>
<dbReference type="Proteomes" id="UP001589775">
    <property type="component" value="Unassembled WGS sequence"/>
</dbReference>
<reference evidence="1 2" key="1">
    <citation type="submission" date="2024-09" db="EMBL/GenBank/DDBJ databases">
        <authorList>
            <person name="Sun Q."/>
            <person name="Mori K."/>
        </authorList>
    </citation>
    <scope>NUCLEOTIDE SEQUENCE [LARGE SCALE GENOMIC DNA]</scope>
    <source>
        <strain evidence="1 2">KCTC 23279</strain>
    </source>
</reference>
<evidence type="ECO:0000313" key="1">
    <source>
        <dbReference type="EMBL" id="MFC0243726.1"/>
    </source>
</evidence>
<proteinExistence type="predicted"/>
<accession>A0ABV6F0V2</accession>